<gene>
    <name evidence="16" type="ORF">LP43_0192</name>
</gene>
<keyword evidence="3 12" id="KW-1134">Transmembrane beta strand</keyword>
<name>A0A0A0BIL5_9GAMM</name>
<evidence type="ECO:0000256" key="1">
    <source>
        <dbReference type="ARBA" id="ARBA00004571"/>
    </source>
</evidence>
<evidence type="ECO:0000256" key="10">
    <source>
        <dbReference type="ARBA" id="ARBA00023136"/>
    </source>
</evidence>
<evidence type="ECO:0000256" key="2">
    <source>
        <dbReference type="ARBA" id="ARBA00022448"/>
    </source>
</evidence>
<dbReference type="InterPro" id="IPR036942">
    <property type="entry name" value="Beta-barrel_TonB_sf"/>
</dbReference>
<evidence type="ECO:0000256" key="8">
    <source>
        <dbReference type="ARBA" id="ARBA00023065"/>
    </source>
</evidence>
<comment type="subcellular location">
    <subcellularLocation>
        <location evidence="1 12">Cell outer membrane</location>
        <topology evidence="1 12">Multi-pass membrane protein</topology>
    </subcellularLocation>
</comment>
<dbReference type="Gene3D" id="2.40.170.20">
    <property type="entry name" value="TonB-dependent receptor, beta-barrel domain"/>
    <property type="match status" value="1"/>
</dbReference>
<dbReference type="InterPro" id="IPR037066">
    <property type="entry name" value="Plug_dom_sf"/>
</dbReference>
<comment type="caution">
    <text evidence="16">The sequence shown here is derived from an EMBL/GenBank/DDBJ whole genome shotgun (WGS) entry which is preliminary data.</text>
</comment>
<dbReference type="EMBL" id="JRQD01000001">
    <property type="protein sequence ID" value="KGM07776.1"/>
    <property type="molecule type" value="Genomic_DNA"/>
</dbReference>
<evidence type="ECO:0000313" key="17">
    <source>
        <dbReference type="Proteomes" id="UP000029999"/>
    </source>
</evidence>
<dbReference type="AlphaFoldDB" id="A0A0A0BIL5"/>
<evidence type="ECO:0000259" key="14">
    <source>
        <dbReference type="Pfam" id="PF00593"/>
    </source>
</evidence>
<dbReference type="PANTHER" id="PTHR32552:SF68">
    <property type="entry name" value="FERRICHROME OUTER MEMBRANE TRANSPORTER_PHAGE RECEPTOR"/>
    <property type="match status" value="1"/>
</dbReference>
<keyword evidence="7" id="KW-0408">Iron</keyword>
<evidence type="ECO:0000313" key="16">
    <source>
        <dbReference type="EMBL" id="KGM07776.1"/>
    </source>
</evidence>
<dbReference type="Proteomes" id="UP000029999">
    <property type="component" value="Unassembled WGS sequence"/>
</dbReference>
<evidence type="ECO:0000256" key="13">
    <source>
        <dbReference type="RuleBase" id="RU003357"/>
    </source>
</evidence>
<organism evidence="16 17">
    <name type="scientific">Methylophaga thiooxydans</name>
    <dbReference type="NCBI Taxonomy" id="392484"/>
    <lineage>
        <taxon>Bacteria</taxon>
        <taxon>Pseudomonadati</taxon>
        <taxon>Pseudomonadota</taxon>
        <taxon>Gammaproteobacteria</taxon>
        <taxon>Thiotrichales</taxon>
        <taxon>Piscirickettsiaceae</taxon>
        <taxon>Methylophaga</taxon>
    </lineage>
</organism>
<dbReference type="GO" id="GO:0009279">
    <property type="term" value="C:cell outer membrane"/>
    <property type="evidence" value="ECO:0007669"/>
    <property type="project" value="UniProtKB-SubCell"/>
</dbReference>
<keyword evidence="10 12" id="KW-0472">Membrane</keyword>
<dbReference type="PANTHER" id="PTHR32552">
    <property type="entry name" value="FERRICHROME IRON RECEPTOR-RELATED"/>
    <property type="match status" value="1"/>
</dbReference>
<evidence type="ECO:0000256" key="3">
    <source>
        <dbReference type="ARBA" id="ARBA00022452"/>
    </source>
</evidence>
<dbReference type="InterPro" id="IPR039426">
    <property type="entry name" value="TonB-dep_rcpt-like"/>
</dbReference>
<dbReference type="SUPFAM" id="SSF56935">
    <property type="entry name" value="Porins"/>
    <property type="match status" value="1"/>
</dbReference>
<evidence type="ECO:0000256" key="7">
    <source>
        <dbReference type="ARBA" id="ARBA00023004"/>
    </source>
</evidence>
<dbReference type="InterPro" id="IPR012910">
    <property type="entry name" value="Plug_dom"/>
</dbReference>
<keyword evidence="5 12" id="KW-0812">Transmembrane</keyword>
<evidence type="ECO:0000256" key="4">
    <source>
        <dbReference type="ARBA" id="ARBA00022496"/>
    </source>
</evidence>
<keyword evidence="11 12" id="KW-0998">Cell outer membrane</keyword>
<keyword evidence="4" id="KW-0410">Iron transport</keyword>
<keyword evidence="16" id="KW-0675">Receptor</keyword>
<reference evidence="16 17" key="1">
    <citation type="submission" date="2014-09" db="EMBL/GenBank/DDBJ databases">
        <authorList>
            <person name="Grob C."/>
            <person name="Taubert M."/>
            <person name="Howat A.M."/>
            <person name="Burns O.J."/>
            <person name="Dixon J.L."/>
            <person name="Chen Y."/>
            <person name="Murrell J.C."/>
        </authorList>
    </citation>
    <scope>NUCLEOTIDE SEQUENCE [LARGE SCALE GENOMIC DNA]</scope>
    <source>
        <strain evidence="16">L4</strain>
    </source>
</reference>
<dbReference type="GO" id="GO:0015344">
    <property type="term" value="F:siderophore uptake transmembrane transporter activity"/>
    <property type="evidence" value="ECO:0007669"/>
    <property type="project" value="TreeGrafter"/>
</dbReference>
<evidence type="ECO:0000256" key="9">
    <source>
        <dbReference type="ARBA" id="ARBA00023077"/>
    </source>
</evidence>
<dbReference type="STRING" id="392484.LP43_0192"/>
<evidence type="ECO:0000259" key="15">
    <source>
        <dbReference type="Pfam" id="PF07715"/>
    </source>
</evidence>
<keyword evidence="6" id="KW-0732">Signal</keyword>
<protein>
    <submittedName>
        <fullName evidence="16">TonB-dependent receptor</fullName>
    </submittedName>
</protein>
<sequence>MRKFAHKNKKEAEKMIGKTKISLLVTAALFSSGQVIAEKGSIALDELVVTGTRSETALRELAGNTGKVSEEEIDLINADHIEESLARVSGVHIQRGNGAESLVALRSPVLTGPGAAGAFLFMEDGIPLRAAGFANNNGLAEAHYEWAGGMEVIRGPGSALYGSNAVHGLINVLSRAPSLELERELDFTFGSDDLYKVKGTVSNTVGAHGYRVSFSGTDFGGWRDEESYGQQKITARHDYFAPNGDSFQTVFSAFNLNQETAGFIESSDKKAYEDSSLMKTNNDPDAYRDWWSVRLSTRWDHVMDNGNTLSITPYLRNNRMEFRQHYLPSRAIEENEHTSLGTQIAYYMDLNGGHEIIVGTDLEYTDGSLQQTQERASYAFFGKNRQQGIHYDYDVEAVTIAPYIHAEWVLAEKWRATTGLRFEHVEYDYDNNVAAGTGEADGSACFAAPSECLYLRPADREDTFNDWSPKLGLVYLLNENHSVFANYARGHRAPQTTDLYRLQNQQLVGDLDSEKADSLEIGMRGNAGIVDYEVAAFYMKKKNFFFRDPDGLNVSNGRTKHRGIEASISLPLGEQFDVAANYTYAKHTYDFDNASSGTASGNEVDTAPRHIANVRLGWNFNTNSRAELEWAHMGDYFLDPANEYEYDGHDLVNLRVETQLSQSLTLHGQVKNILDEEYADRADFAFGSYRFFPGQSTSYQVGASYSF</sequence>
<dbReference type="CDD" id="cd01347">
    <property type="entry name" value="ligand_gated_channel"/>
    <property type="match status" value="1"/>
</dbReference>
<dbReference type="Pfam" id="PF07715">
    <property type="entry name" value="Plug"/>
    <property type="match status" value="1"/>
</dbReference>
<proteinExistence type="inferred from homology"/>
<feature type="domain" description="TonB-dependent receptor-like beta-barrel" evidence="14">
    <location>
        <begin position="238"/>
        <end position="673"/>
    </location>
</feature>
<keyword evidence="2 12" id="KW-0813">Transport</keyword>
<keyword evidence="8" id="KW-0406">Ion transport</keyword>
<evidence type="ECO:0000256" key="6">
    <source>
        <dbReference type="ARBA" id="ARBA00022729"/>
    </source>
</evidence>
<keyword evidence="9 13" id="KW-0798">TonB box</keyword>
<dbReference type="PROSITE" id="PS52016">
    <property type="entry name" value="TONB_DEPENDENT_REC_3"/>
    <property type="match status" value="1"/>
</dbReference>
<dbReference type="Gene3D" id="2.170.130.10">
    <property type="entry name" value="TonB-dependent receptor, plug domain"/>
    <property type="match status" value="1"/>
</dbReference>
<accession>A0A0A0BIL5</accession>
<dbReference type="Pfam" id="PF00593">
    <property type="entry name" value="TonB_dep_Rec_b-barrel"/>
    <property type="match status" value="1"/>
</dbReference>
<evidence type="ECO:0000256" key="11">
    <source>
        <dbReference type="ARBA" id="ARBA00023237"/>
    </source>
</evidence>
<evidence type="ECO:0000256" key="12">
    <source>
        <dbReference type="PROSITE-ProRule" id="PRU01360"/>
    </source>
</evidence>
<feature type="domain" description="TonB-dependent receptor plug" evidence="15">
    <location>
        <begin position="58"/>
        <end position="168"/>
    </location>
</feature>
<evidence type="ECO:0000256" key="5">
    <source>
        <dbReference type="ARBA" id="ARBA00022692"/>
    </source>
</evidence>
<comment type="similarity">
    <text evidence="12 13">Belongs to the TonB-dependent receptor family.</text>
</comment>
<dbReference type="InterPro" id="IPR000531">
    <property type="entry name" value="Beta-barrel_TonB"/>
</dbReference>